<organism evidence="2 3">
    <name type="scientific">Streptomyces roseochromogenus subsp. oscitans DS 12.976</name>
    <dbReference type="NCBI Taxonomy" id="1352936"/>
    <lineage>
        <taxon>Bacteria</taxon>
        <taxon>Bacillati</taxon>
        <taxon>Actinomycetota</taxon>
        <taxon>Actinomycetes</taxon>
        <taxon>Kitasatosporales</taxon>
        <taxon>Streptomycetaceae</taxon>
        <taxon>Streptomyces</taxon>
    </lineage>
</organism>
<feature type="transmembrane region" description="Helical" evidence="1">
    <location>
        <begin position="211"/>
        <end position="228"/>
    </location>
</feature>
<feature type="transmembrane region" description="Helical" evidence="1">
    <location>
        <begin position="146"/>
        <end position="167"/>
    </location>
</feature>
<proteinExistence type="predicted"/>
<dbReference type="Pfam" id="PF06197">
    <property type="entry name" value="DUF998"/>
    <property type="match status" value="1"/>
</dbReference>
<name>V6L6E2_STRRC</name>
<comment type="caution">
    <text evidence="2">The sequence shown here is derived from an EMBL/GenBank/DDBJ whole genome shotgun (WGS) entry which is preliminary data.</text>
</comment>
<gene>
    <name evidence="2" type="ORF">M878_00620</name>
</gene>
<dbReference type="EMBL" id="AWQX01000005">
    <property type="protein sequence ID" value="EST36779.1"/>
    <property type="molecule type" value="Genomic_DNA"/>
</dbReference>
<dbReference type="HOGENOM" id="CLU_100243_0_0_11"/>
<feature type="transmembrane region" description="Helical" evidence="1">
    <location>
        <begin position="77"/>
        <end position="100"/>
    </location>
</feature>
<evidence type="ECO:0000256" key="1">
    <source>
        <dbReference type="SAM" id="Phobius"/>
    </source>
</evidence>
<dbReference type="RefSeq" id="WP_023544163.1">
    <property type="nucleotide sequence ID" value="NZ_CM002285.1"/>
</dbReference>
<accession>V6L6E2</accession>
<feature type="transmembrane region" description="Helical" evidence="1">
    <location>
        <begin position="106"/>
        <end position="125"/>
    </location>
</feature>
<dbReference type="PATRIC" id="fig|1352936.5.peg.151"/>
<dbReference type="Proteomes" id="UP000017984">
    <property type="component" value="Chromosome"/>
</dbReference>
<evidence type="ECO:0000313" key="2">
    <source>
        <dbReference type="EMBL" id="EST36779.1"/>
    </source>
</evidence>
<keyword evidence="1" id="KW-1133">Transmembrane helix</keyword>
<reference evidence="2 3" key="1">
    <citation type="journal article" date="2014" name="Genome Announc.">
        <title>Draft Genome Sequence of Streptomyces roseochromogenes subsp. oscitans DS 12.976, Producer of the Aminocoumarin Antibiotic Clorobiocin.</title>
        <authorList>
            <person name="Ruckert C."/>
            <person name="Kalinowski J."/>
            <person name="Heide L."/>
            <person name="Apel A.K."/>
        </authorList>
    </citation>
    <scope>NUCLEOTIDE SEQUENCE [LARGE SCALE GENOMIC DNA]</scope>
    <source>
        <strain evidence="2 3">DS 12.976</strain>
    </source>
</reference>
<sequence>MSKDGASEAQGVAGAGASGVRCRDVPGVRWRVAAGILLVAAVAYNDWLLQFWVRTGLDQRNSYISEAFAADQPHRELFSVVELATAALVMAAASLVVTAVPWGWSTAGWGALAAFATCSVADVALPMRCAPSREAGCPADSIAHTMTSGLVHFALFASMAAFAISARSSPGGGCRAGRWARWLLPVSMAAAISSTGPYIGRPGGHGIAQRVHLLTVGLWFWLLAAEAWREQRGTRLY</sequence>
<dbReference type="AlphaFoldDB" id="V6L6E2"/>
<feature type="transmembrane region" description="Helical" evidence="1">
    <location>
        <begin position="32"/>
        <end position="53"/>
    </location>
</feature>
<feature type="transmembrane region" description="Helical" evidence="1">
    <location>
        <begin position="179"/>
        <end position="199"/>
    </location>
</feature>
<keyword evidence="1" id="KW-0812">Transmembrane</keyword>
<evidence type="ECO:0000313" key="3">
    <source>
        <dbReference type="Proteomes" id="UP000017984"/>
    </source>
</evidence>
<dbReference type="STRING" id="1352936.M878_00620"/>
<keyword evidence="1" id="KW-0472">Membrane</keyword>
<evidence type="ECO:0008006" key="4">
    <source>
        <dbReference type="Google" id="ProtNLM"/>
    </source>
</evidence>
<dbReference type="InterPro" id="IPR009339">
    <property type="entry name" value="DUF998"/>
</dbReference>
<protein>
    <recommendedName>
        <fullName evidence="4">DUF998 domain-containing protein</fullName>
    </recommendedName>
</protein>
<keyword evidence="3" id="KW-1185">Reference proteome</keyword>